<proteinExistence type="predicted"/>
<dbReference type="EMBL" id="CP053840">
    <property type="protein sequence ID" value="QKF68025.1"/>
    <property type="molecule type" value="Genomic_DNA"/>
</dbReference>
<dbReference type="PANTHER" id="PTHR33608">
    <property type="entry name" value="BLL2464 PROTEIN"/>
    <property type="match status" value="1"/>
</dbReference>
<reference evidence="2 3" key="1">
    <citation type="submission" date="2020-05" db="EMBL/GenBank/DDBJ databases">
        <title>Complete genome sequencing of Campylobacter and Arcobacter type strains.</title>
        <authorList>
            <person name="Miller W.G."/>
            <person name="Yee E."/>
        </authorList>
    </citation>
    <scope>NUCLEOTIDE SEQUENCE [LARGE SCALE GENOMIC DNA]</scope>
    <source>
        <strain evidence="2 3">LMG 26156</strain>
    </source>
</reference>
<keyword evidence="3" id="KW-1185">Reference proteome</keyword>
<dbReference type="RefSeq" id="WP_128359632.1">
    <property type="nucleotide sequence ID" value="NZ_CP053840.1"/>
</dbReference>
<gene>
    <name evidence="2" type="ORF">AVENP_2529</name>
</gene>
<dbReference type="AlphaFoldDB" id="A0AAE7BCF1"/>
<feature type="domain" description="DUF58" evidence="1">
    <location>
        <begin position="37"/>
        <end position="238"/>
    </location>
</feature>
<accession>A0AAE7BCF1</accession>
<dbReference type="InterPro" id="IPR002881">
    <property type="entry name" value="DUF58"/>
</dbReference>
<dbReference type="Pfam" id="PF01882">
    <property type="entry name" value="DUF58"/>
    <property type="match status" value="1"/>
</dbReference>
<evidence type="ECO:0000313" key="2">
    <source>
        <dbReference type="EMBL" id="QKF68025.1"/>
    </source>
</evidence>
<name>A0AAE7BCF1_9BACT</name>
<organism evidence="2 3">
    <name type="scientific">Arcobacter venerupis</name>
    <dbReference type="NCBI Taxonomy" id="1054033"/>
    <lineage>
        <taxon>Bacteria</taxon>
        <taxon>Pseudomonadati</taxon>
        <taxon>Campylobacterota</taxon>
        <taxon>Epsilonproteobacteria</taxon>
        <taxon>Campylobacterales</taxon>
        <taxon>Arcobacteraceae</taxon>
        <taxon>Arcobacter</taxon>
    </lineage>
</organism>
<evidence type="ECO:0000313" key="3">
    <source>
        <dbReference type="Proteomes" id="UP000503482"/>
    </source>
</evidence>
<sequence>MYDKAKEIIIKAKTNIFNTNLGNQLTSLKGDGLDFKEIKEYNYGDNIKNINWKATAKSNSLKVNVFDESRQLNIIVAFLINGSLEFGSVNMKQDIATEIIALLGFSSIYNHDLLFPIFFSNKSEIFYEPTYDETIMYKLIQDALEIKCIKKEVDYKKFCDYINNTMKQRSVIFVIGDFYGDVDLSEIAYTNDVYALIVRDRLEEYPLLNGEYELVNATNLKSSEFNITKNVAKKYKELLDLQDEQLKEHFLKHRITHGKIYTDDDIFLRLSQIIKG</sequence>
<evidence type="ECO:0000259" key="1">
    <source>
        <dbReference type="Pfam" id="PF01882"/>
    </source>
</evidence>
<protein>
    <submittedName>
        <fullName evidence="2">DUF58 domain-containing protein</fullName>
    </submittedName>
</protein>
<dbReference type="PANTHER" id="PTHR33608:SF6">
    <property type="entry name" value="BLL2464 PROTEIN"/>
    <property type="match status" value="1"/>
</dbReference>
<dbReference type="KEGG" id="avp:AVENP_2529"/>
<dbReference type="Proteomes" id="UP000503482">
    <property type="component" value="Chromosome"/>
</dbReference>